<dbReference type="InterPro" id="IPR015943">
    <property type="entry name" value="WD40/YVTN_repeat-like_dom_sf"/>
</dbReference>
<dbReference type="EMBL" id="MCGO01000002">
    <property type="protein sequence ID" value="ORY53078.1"/>
    <property type="molecule type" value="Genomic_DNA"/>
</dbReference>
<dbReference type="AlphaFoldDB" id="A0A1Y2D1B8"/>
<dbReference type="PANTHER" id="PTHR32215">
    <property type="entry name" value="CILIA- AND FLAGELLA-ASSOCIATED PROTEIN 57"/>
    <property type="match status" value="1"/>
</dbReference>
<dbReference type="InterPro" id="IPR052993">
    <property type="entry name" value="CFA-57"/>
</dbReference>
<evidence type="ECO:0000313" key="2">
    <source>
        <dbReference type="Proteomes" id="UP000193642"/>
    </source>
</evidence>
<dbReference type="PANTHER" id="PTHR32215:SF0">
    <property type="entry name" value="CILIA- AND FLAGELLA-ASSOCIATED PROTEIN 57"/>
    <property type="match status" value="1"/>
</dbReference>
<accession>A0A1Y2D1B8</accession>
<name>A0A1Y2D1B8_9FUNG</name>
<dbReference type="InterPro" id="IPR036322">
    <property type="entry name" value="WD40_repeat_dom_sf"/>
</dbReference>
<dbReference type="OrthoDB" id="972532at2759"/>
<dbReference type="SUPFAM" id="SSF50978">
    <property type="entry name" value="WD40 repeat-like"/>
    <property type="match status" value="1"/>
</dbReference>
<dbReference type="Pfam" id="PF00400">
    <property type="entry name" value="WD40"/>
    <property type="match status" value="1"/>
</dbReference>
<proteinExistence type="predicted"/>
<comment type="caution">
    <text evidence="1">The sequence shown here is derived from an EMBL/GenBank/DDBJ whole genome shotgun (WGS) entry which is preliminary data.</text>
</comment>
<protein>
    <recommendedName>
        <fullName evidence="3">WD40 repeat-like protein</fullName>
    </recommendedName>
</protein>
<reference evidence="1 2" key="1">
    <citation type="submission" date="2016-07" db="EMBL/GenBank/DDBJ databases">
        <title>Pervasive Adenine N6-methylation of Active Genes in Fungi.</title>
        <authorList>
            <consortium name="DOE Joint Genome Institute"/>
            <person name="Mondo S.J."/>
            <person name="Dannebaum R.O."/>
            <person name="Kuo R.C."/>
            <person name="Labutti K."/>
            <person name="Haridas S."/>
            <person name="Kuo A."/>
            <person name="Salamov A."/>
            <person name="Ahrendt S.R."/>
            <person name="Lipzen A."/>
            <person name="Sullivan W."/>
            <person name="Andreopoulos W.B."/>
            <person name="Clum A."/>
            <person name="Lindquist E."/>
            <person name="Daum C."/>
            <person name="Ramamoorthy G.K."/>
            <person name="Gryganskyi A."/>
            <person name="Culley D."/>
            <person name="Magnuson J.K."/>
            <person name="James T.Y."/>
            <person name="O'Malley M.A."/>
            <person name="Stajich J.E."/>
            <person name="Spatafora J.W."/>
            <person name="Visel A."/>
            <person name="Grigoriev I.V."/>
        </authorList>
    </citation>
    <scope>NUCLEOTIDE SEQUENCE [LARGE SCALE GENOMIC DNA]</scope>
    <source>
        <strain evidence="1 2">JEL800</strain>
    </source>
</reference>
<dbReference type="Proteomes" id="UP000193642">
    <property type="component" value="Unassembled WGS sequence"/>
</dbReference>
<organism evidence="1 2">
    <name type="scientific">Rhizoclosmatium globosum</name>
    <dbReference type="NCBI Taxonomy" id="329046"/>
    <lineage>
        <taxon>Eukaryota</taxon>
        <taxon>Fungi</taxon>
        <taxon>Fungi incertae sedis</taxon>
        <taxon>Chytridiomycota</taxon>
        <taxon>Chytridiomycota incertae sedis</taxon>
        <taxon>Chytridiomycetes</taxon>
        <taxon>Chytridiales</taxon>
        <taxon>Chytriomycetaceae</taxon>
        <taxon>Rhizoclosmatium</taxon>
    </lineage>
</organism>
<dbReference type="InterPro" id="IPR001680">
    <property type="entry name" value="WD40_rpt"/>
</dbReference>
<dbReference type="SMART" id="SM00320">
    <property type="entry name" value="WD40"/>
    <property type="match status" value="2"/>
</dbReference>
<gene>
    <name evidence="1" type="ORF">BCR33DRAFT_186310</name>
</gene>
<keyword evidence="2" id="KW-1185">Reference proteome</keyword>
<dbReference type="STRING" id="329046.A0A1Y2D1B8"/>
<evidence type="ECO:0000313" key="1">
    <source>
        <dbReference type="EMBL" id="ORY53078.1"/>
    </source>
</evidence>
<evidence type="ECO:0008006" key="3">
    <source>
        <dbReference type="Google" id="ProtNLM"/>
    </source>
</evidence>
<dbReference type="Gene3D" id="2.130.10.10">
    <property type="entry name" value="YVTN repeat-like/Quinoprotein amine dehydrogenase"/>
    <property type="match status" value="1"/>
</dbReference>
<sequence>MSNSQIYVVTMDADASKPGEEIKCDRLAQPFHHGHVSGMDTCARKPLIATCGTDKSIRIWNYLENNIEVIKYFEEEPLSIALHPSGLYILVGFADCLKLMNVLIDDIRPFWESNIRGCRECRFSNGGQYFASVYGSTIGIHRTWSFESVGYLKGHVGKLNRFVGRLTIRESLVVDWMVQCLMECEWTKKRRRILCIKCSVHISMLRTRFENYLRSGLRWFD</sequence>